<gene>
    <name evidence="2" type="ORF">IB211_00483</name>
</gene>
<dbReference type="STRING" id="1297617.IB211_00483"/>
<evidence type="ECO:0000313" key="3">
    <source>
        <dbReference type="Proteomes" id="UP000064844"/>
    </source>
</evidence>
<evidence type="ECO:0000256" key="1">
    <source>
        <dbReference type="SAM" id="MobiDB-lite"/>
    </source>
</evidence>
<feature type="compositionally biased region" description="Basic and acidic residues" evidence="1">
    <location>
        <begin position="28"/>
        <end position="42"/>
    </location>
</feature>
<dbReference type="EMBL" id="CP011307">
    <property type="protein sequence ID" value="ALP92878.1"/>
    <property type="molecule type" value="Genomic_DNA"/>
</dbReference>
<organism evidence="2 3">
    <name type="scientific">Intestinimonas butyriciproducens</name>
    <dbReference type="NCBI Taxonomy" id="1297617"/>
    <lineage>
        <taxon>Bacteria</taxon>
        <taxon>Bacillati</taxon>
        <taxon>Bacillota</taxon>
        <taxon>Clostridia</taxon>
        <taxon>Eubacteriales</taxon>
        <taxon>Intestinimonas</taxon>
    </lineage>
</organism>
<reference evidence="3" key="2">
    <citation type="submission" date="2015-04" db="EMBL/GenBank/DDBJ databases">
        <title>A butyrogenic pathway from the amino acid lysine in a human gut commensal.</title>
        <authorList>
            <person name="de Vos W.M."/>
            <person name="Bui N.T.P."/>
            <person name="Plugge C.M."/>
            <person name="Ritari J."/>
        </authorList>
    </citation>
    <scope>NUCLEOTIDE SEQUENCE [LARGE SCALE GENOMIC DNA]</scope>
    <source>
        <strain evidence="3">AF211</strain>
    </source>
</reference>
<feature type="compositionally biased region" description="Basic and acidic residues" evidence="1">
    <location>
        <begin position="1"/>
        <end position="17"/>
    </location>
</feature>
<name>A0A0S2W0J1_9FIRM</name>
<dbReference type="Proteomes" id="UP000064844">
    <property type="component" value="Chromosome"/>
</dbReference>
<feature type="region of interest" description="Disordered" evidence="1">
    <location>
        <begin position="1"/>
        <end position="53"/>
    </location>
</feature>
<evidence type="ECO:0000313" key="2">
    <source>
        <dbReference type="EMBL" id="ALP92878.1"/>
    </source>
</evidence>
<dbReference type="AlphaFoldDB" id="A0A0S2W0J1"/>
<feature type="compositionally biased region" description="Basic residues" evidence="1">
    <location>
        <begin position="43"/>
        <end position="53"/>
    </location>
</feature>
<reference evidence="2 3" key="1">
    <citation type="journal article" date="2015" name="Nat. Commun.">
        <title>Production of butyrate from lysine and the Amadori product fructoselysine by a human gut commensal.</title>
        <authorList>
            <person name="Bui T.P."/>
            <person name="Ritari J."/>
            <person name="Boeren S."/>
            <person name="de Waard P."/>
            <person name="Plugge C.M."/>
            <person name="de Vos W.M."/>
        </authorList>
    </citation>
    <scope>NUCLEOTIDE SEQUENCE [LARGE SCALE GENOMIC DNA]</scope>
    <source>
        <strain evidence="2 3">AF211</strain>
    </source>
</reference>
<sequence>MDQQEHRDSAKRGDCTKRGPRKAARQIGDPRKAKRLSWESRRPSHHRGAKKPW</sequence>
<accession>A0A0S2W0J1</accession>
<dbReference type="KEGG" id="ibu:IB211_00483"/>
<proteinExistence type="predicted"/>
<protein>
    <submittedName>
        <fullName evidence="2">Uncharacterized protein</fullName>
    </submittedName>
</protein>
<keyword evidence="3" id="KW-1185">Reference proteome</keyword>